<evidence type="ECO:0000313" key="2">
    <source>
        <dbReference type="Proteomes" id="UP001500929"/>
    </source>
</evidence>
<accession>A0ABN3E4M1</accession>
<dbReference type="InterPro" id="IPR012349">
    <property type="entry name" value="Split_barrel_FMN-bd"/>
</dbReference>
<gene>
    <name evidence="1" type="ORF">GCM10009851_37380</name>
</gene>
<dbReference type="Gene3D" id="2.30.110.10">
    <property type="entry name" value="Electron Transport, Fmn-binding Protein, Chain A"/>
    <property type="match status" value="1"/>
</dbReference>
<dbReference type="Proteomes" id="UP001500929">
    <property type="component" value="Unassembled WGS sequence"/>
</dbReference>
<organism evidence="1 2">
    <name type="scientific">Herbiconiux moechotypicola</name>
    <dbReference type="NCBI Taxonomy" id="637393"/>
    <lineage>
        <taxon>Bacteria</taxon>
        <taxon>Bacillati</taxon>
        <taxon>Actinomycetota</taxon>
        <taxon>Actinomycetes</taxon>
        <taxon>Micrococcales</taxon>
        <taxon>Microbacteriaceae</taxon>
        <taxon>Herbiconiux</taxon>
    </lineage>
</organism>
<dbReference type="EMBL" id="BAAAQY010000014">
    <property type="protein sequence ID" value="GAA2248479.1"/>
    <property type="molecule type" value="Genomic_DNA"/>
</dbReference>
<evidence type="ECO:0000313" key="1">
    <source>
        <dbReference type="EMBL" id="GAA2248479.1"/>
    </source>
</evidence>
<dbReference type="SUPFAM" id="SSF50475">
    <property type="entry name" value="FMN-binding split barrel"/>
    <property type="match status" value="1"/>
</dbReference>
<evidence type="ECO:0008006" key="3">
    <source>
        <dbReference type="Google" id="ProtNLM"/>
    </source>
</evidence>
<name>A0ABN3E4M1_9MICO</name>
<dbReference type="InterPro" id="IPR024747">
    <property type="entry name" value="Pyridox_Oxase-rel"/>
</dbReference>
<sequence>MGMRFSFVISSGEDARDVDAVHTLAKNKWGVKRLRARVANRQNRCMDERVEQGFNPYYRVRRFDDEAKLPALTEAECWERLGEAEVARLAVVDDGGADIFPVNVLVREGVVYFRSAPGGKIVDLTAHPGVAVEVDGRHATGWWSVVVRGAARRLNDDEEIEAVGIAALPTLAPTNKWNYFAITPTAVTGVHFDTAPS</sequence>
<reference evidence="1 2" key="1">
    <citation type="journal article" date="2019" name="Int. J. Syst. Evol. Microbiol.">
        <title>The Global Catalogue of Microorganisms (GCM) 10K type strain sequencing project: providing services to taxonomists for standard genome sequencing and annotation.</title>
        <authorList>
            <consortium name="The Broad Institute Genomics Platform"/>
            <consortium name="The Broad Institute Genome Sequencing Center for Infectious Disease"/>
            <person name="Wu L."/>
            <person name="Ma J."/>
        </authorList>
    </citation>
    <scope>NUCLEOTIDE SEQUENCE [LARGE SCALE GENOMIC DNA]</scope>
    <source>
        <strain evidence="1 2">JCM 16117</strain>
    </source>
</reference>
<proteinExistence type="predicted"/>
<keyword evidence="2" id="KW-1185">Reference proteome</keyword>
<comment type="caution">
    <text evidence="1">The sequence shown here is derived from an EMBL/GenBank/DDBJ whole genome shotgun (WGS) entry which is preliminary data.</text>
</comment>
<dbReference type="Pfam" id="PF12900">
    <property type="entry name" value="Pyridox_ox_2"/>
    <property type="match status" value="1"/>
</dbReference>
<protein>
    <recommendedName>
        <fullName evidence="3">Pyridoxamine 5'-phosphate oxidase family protein</fullName>
    </recommendedName>
</protein>